<dbReference type="Gene3D" id="3.40.50.10140">
    <property type="entry name" value="Toll/interleukin-1 receptor homology (TIR) domain"/>
    <property type="match status" value="1"/>
</dbReference>
<dbReference type="Ensembl" id="ENSNMLT00000022686.1">
    <property type="protein sequence ID" value="ENSNMLP00000020215.1"/>
    <property type="gene ID" value="ENSNMLG00000013202.1"/>
</dbReference>
<dbReference type="GO" id="GO:0016787">
    <property type="term" value="F:hydrolase activity"/>
    <property type="evidence" value="ECO:0007669"/>
    <property type="project" value="UniProtKB-KW"/>
</dbReference>
<dbReference type="PROSITE" id="PS50835">
    <property type="entry name" value="IG_LIKE"/>
    <property type="match status" value="2"/>
</dbReference>
<evidence type="ECO:0000259" key="9">
    <source>
        <dbReference type="PROSITE" id="PS50835"/>
    </source>
</evidence>
<reference evidence="10" key="2">
    <citation type="submission" date="2025-09" db="UniProtKB">
        <authorList>
            <consortium name="Ensembl"/>
        </authorList>
    </citation>
    <scope>IDENTIFICATION</scope>
</reference>
<name>A0A8C6TG16_9GOBI</name>
<protein>
    <submittedName>
        <fullName evidence="10">Uncharacterized protein</fullName>
    </submittedName>
</protein>
<dbReference type="InterPro" id="IPR035897">
    <property type="entry name" value="Toll_tir_struct_dom_sf"/>
</dbReference>
<evidence type="ECO:0000256" key="4">
    <source>
        <dbReference type="ARBA" id="ARBA00023157"/>
    </source>
</evidence>
<keyword evidence="5" id="KW-0325">Glycoprotein</keyword>
<dbReference type="InterPro" id="IPR036179">
    <property type="entry name" value="Ig-like_dom_sf"/>
</dbReference>
<dbReference type="Pfam" id="PF01582">
    <property type="entry name" value="TIR"/>
    <property type="match status" value="1"/>
</dbReference>
<dbReference type="InterPro" id="IPR013783">
    <property type="entry name" value="Ig-like_fold"/>
</dbReference>
<dbReference type="SMART" id="SM00409">
    <property type="entry name" value="IG"/>
    <property type="match status" value="3"/>
</dbReference>
<feature type="domain" description="Ig-like" evidence="9">
    <location>
        <begin position="1"/>
        <end position="74"/>
    </location>
</feature>
<dbReference type="Pfam" id="PF00047">
    <property type="entry name" value="ig"/>
    <property type="match status" value="1"/>
</dbReference>
<dbReference type="GO" id="GO:0007165">
    <property type="term" value="P:signal transduction"/>
    <property type="evidence" value="ECO:0007669"/>
    <property type="project" value="InterPro"/>
</dbReference>
<evidence type="ECO:0000256" key="2">
    <source>
        <dbReference type="ARBA" id="ARBA00022801"/>
    </source>
</evidence>
<dbReference type="InterPro" id="IPR003598">
    <property type="entry name" value="Ig_sub2"/>
</dbReference>
<keyword evidence="4" id="KW-1015">Disulfide bond</keyword>
<dbReference type="InterPro" id="IPR007110">
    <property type="entry name" value="Ig-like_dom"/>
</dbReference>
<dbReference type="PANTHER" id="PTHR11890:SF26">
    <property type="entry name" value="INTERLEUKIN-1 RECEPTOR TYPE 1"/>
    <property type="match status" value="1"/>
</dbReference>
<evidence type="ECO:0000256" key="3">
    <source>
        <dbReference type="ARBA" id="ARBA00023027"/>
    </source>
</evidence>
<dbReference type="SMART" id="SM00408">
    <property type="entry name" value="IGc2"/>
    <property type="match status" value="2"/>
</dbReference>
<reference evidence="10" key="1">
    <citation type="submission" date="2025-08" db="UniProtKB">
        <authorList>
            <consortium name="Ensembl"/>
        </authorList>
    </citation>
    <scope>IDENTIFICATION</scope>
</reference>
<dbReference type="PANTHER" id="PTHR11890">
    <property type="entry name" value="INTERLEUKIN-1 RECEPTOR FAMILY MEMBER"/>
    <property type="match status" value="1"/>
</dbReference>
<dbReference type="InterPro" id="IPR003599">
    <property type="entry name" value="Ig_sub"/>
</dbReference>
<evidence type="ECO:0000256" key="6">
    <source>
        <dbReference type="ARBA" id="ARBA00023319"/>
    </source>
</evidence>
<feature type="transmembrane region" description="Helical" evidence="7">
    <location>
        <begin position="271"/>
        <end position="292"/>
    </location>
</feature>
<evidence type="ECO:0000256" key="1">
    <source>
        <dbReference type="ARBA" id="ARBA00009752"/>
    </source>
</evidence>
<dbReference type="SUPFAM" id="SSF48726">
    <property type="entry name" value="Immunoglobulin"/>
    <property type="match status" value="3"/>
</dbReference>
<dbReference type="Pfam" id="PF13895">
    <property type="entry name" value="Ig_2"/>
    <property type="match status" value="1"/>
</dbReference>
<dbReference type="PROSITE" id="PS50104">
    <property type="entry name" value="TIR"/>
    <property type="match status" value="1"/>
</dbReference>
<evidence type="ECO:0000256" key="7">
    <source>
        <dbReference type="SAM" id="Phobius"/>
    </source>
</evidence>
<keyword evidence="7" id="KW-0472">Membrane</keyword>
<keyword evidence="2" id="KW-0378">Hydrolase</keyword>
<evidence type="ECO:0000313" key="11">
    <source>
        <dbReference type="Proteomes" id="UP000694523"/>
    </source>
</evidence>
<feature type="domain" description="TIR" evidence="8">
    <location>
        <begin position="318"/>
        <end position="468"/>
    </location>
</feature>
<dbReference type="SUPFAM" id="SSF52200">
    <property type="entry name" value="Toll/Interleukin receptor TIR domain"/>
    <property type="match status" value="1"/>
</dbReference>
<dbReference type="InterPro" id="IPR015621">
    <property type="entry name" value="IL-1_rcpt_fam"/>
</dbReference>
<dbReference type="InterPro" id="IPR013151">
    <property type="entry name" value="Immunoglobulin_dom"/>
</dbReference>
<keyword evidence="7" id="KW-1133">Transmembrane helix</keyword>
<evidence type="ECO:0000313" key="10">
    <source>
        <dbReference type="Ensembl" id="ENSNMLP00000020215.1"/>
    </source>
</evidence>
<keyword evidence="7" id="KW-0812">Transmembrane</keyword>
<sequence>HVSAGHLAVLSCSPAQQHRTNVSWSRDGQGLDRTLGVEVQEGKLWFKPAHTSHSGVYTCHYSGQNQAQVQLSVSGEKCPFVAEHRPLHLGENVLIPCKLPQVYEAYNLNSPEDTRWTKGCAPLNRSGAHVVGRGFLKITNVTPGDAGTYTCFIDLSVGGQNYSAAWSVEMTLTNGMFLQSSSSDTFQRKGRSVELRCLADLGYSEDSHVHMYWLLNYTHTENYPERRRVKGVSTLVISEVHQELLNISISCCVKNAVGEDYGQLWLTQGHLLHFTMLLSLSLALLLLAAFMYCCRVELVLASRDLRSRFSNNCVHDGKLYDGLVKLSLFSLQVLPQHLEGQWGYRLYVPGRDDCPGEAIHEALSEAVRKSRRLLLLLCGSGTQGPLSSSEELQPLCFEQEVGLYDALTHKELRVILIEIGGPVDYSCLPESVQYLRRTQGALRWRPRGRLGLLLRPERCFWNGLRYHMPPVPPGRGAHSGGPGAKCGLQGIFCGLRDDFLFIL</sequence>
<accession>A0A8C6TG16</accession>
<dbReference type="Gene3D" id="2.60.40.10">
    <property type="entry name" value="Immunoglobulins"/>
    <property type="match status" value="3"/>
</dbReference>
<organism evidence="10 11">
    <name type="scientific">Neogobius melanostomus</name>
    <name type="common">round goby</name>
    <dbReference type="NCBI Taxonomy" id="47308"/>
    <lineage>
        <taxon>Eukaryota</taxon>
        <taxon>Metazoa</taxon>
        <taxon>Chordata</taxon>
        <taxon>Craniata</taxon>
        <taxon>Vertebrata</taxon>
        <taxon>Euteleostomi</taxon>
        <taxon>Actinopterygii</taxon>
        <taxon>Neopterygii</taxon>
        <taxon>Teleostei</taxon>
        <taxon>Neoteleostei</taxon>
        <taxon>Acanthomorphata</taxon>
        <taxon>Gobiaria</taxon>
        <taxon>Gobiiformes</taxon>
        <taxon>Gobioidei</taxon>
        <taxon>Gobiidae</taxon>
        <taxon>Benthophilinae</taxon>
        <taxon>Neogobiini</taxon>
        <taxon>Neogobius</taxon>
    </lineage>
</organism>
<evidence type="ECO:0000259" key="8">
    <source>
        <dbReference type="PROSITE" id="PS50104"/>
    </source>
</evidence>
<comment type="similarity">
    <text evidence="1">Belongs to the interleukin-1 receptor family.</text>
</comment>
<evidence type="ECO:0000256" key="5">
    <source>
        <dbReference type="ARBA" id="ARBA00023180"/>
    </source>
</evidence>
<keyword evidence="6" id="KW-0393">Immunoglobulin domain</keyword>
<dbReference type="AlphaFoldDB" id="A0A8C6TG16"/>
<proteinExistence type="inferred from homology"/>
<keyword evidence="3" id="KW-0520">NAD</keyword>
<dbReference type="Proteomes" id="UP000694523">
    <property type="component" value="Unplaced"/>
</dbReference>
<dbReference type="PRINTS" id="PR01537">
    <property type="entry name" value="INTRLKN1R1F"/>
</dbReference>
<dbReference type="InterPro" id="IPR000157">
    <property type="entry name" value="TIR_dom"/>
</dbReference>
<feature type="domain" description="Ig-like" evidence="9">
    <location>
        <begin position="79"/>
        <end position="167"/>
    </location>
</feature>
<keyword evidence="11" id="KW-1185">Reference proteome</keyword>